<evidence type="ECO:0000259" key="2">
    <source>
        <dbReference type="Pfam" id="PF00149"/>
    </source>
</evidence>
<dbReference type="InterPro" id="IPR051918">
    <property type="entry name" value="STPP_CPPED1"/>
</dbReference>
<sequence length="361" mass="40307">MKTIKRIPSSACIMGLALACIILQVGCSTPGNTSGTAEFQYDRVALPDVKPWSADNFQNDPDNFQFAIIGDRTGGANAQETFRLAIGQINLLQPEFVINVGDIIEGYSDDKAELNAEWDEVDGMLAQLEMPFFRTPGNHDIANTTAQEVWCERHGASYYHFVYKNTLFMVLDSEDPPREAPEGIKEKLELYNRLQTEDPAKAKAMLAEFMSDESVVAALGKSVEFVGAQMDWIKQTLADHPDVRWTFLFLHEPAWENPADSFKAIQELLKNRGHTFFAGHLHYYDYDEIDGHEHITMGPAGASFHHEGPGNVDHLMWVTMTEDGPQMGNIALKGIFDRKGLDPSLFGAYDRKGAVADESKK</sequence>
<dbReference type="PANTHER" id="PTHR43143">
    <property type="entry name" value="METALLOPHOSPHOESTERASE, CALCINEURIN SUPERFAMILY"/>
    <property type="match status" value="1"/>
</dbReference>
<dbReference type="InterPro" id="IPR029052">
    <property type="entry name" value="Metallo-depent_PP-like"/>
</dbReference>
<keyword evidence="1" id="KW-0732">Signal</keyword>
<gene>
    <name evidence="3" type="ORF">PDESU_05243</name>
</gene>
<evidence type="ECO:0000256" key="1">
    <source>
        <dbReference type="SAM" id="SignalP"/>
    </source>
</evidence>
<feature type="signal peptide" evidence="1">
    <location>
        <begin position="1"/>
        <end position="19"/>
    </location>
</feature>
<evidence type="ECO:0000313" key="3">
    <source>
        <dbReference type="EMBL" id="VGO16652.1"/>
    </source>
</evidence>
<proteinExistence type="predicted"/>
<dbReference type="EMBL" id="CAAHFG010000004">
    <property type="protein sequence ID" value="VGO16652.1"/>
    <property type="molecule type" value="Genomic_DNA"/>
</dbReference>
<dbReference type="Pfam" id="PF00149">
    <property type="entry name" value="Metallophos"/>
    <property type="match status" value="1"/>
</dbReference>
<name>A0A6C2U962_PONDE</name>
<reference evidence="3 4" key="1">
    <citation type="submission" date="2019-04" db="EMBL/GenBank/DDBJ databases">
        <authorList>
            <person name="Van Vliet M D."/>
        </authorList>
    </citation>
    <scope>NUCLEOTIDE SEQUENCE [LARGE SCALE GENOMIC DNA]</scope>
    <source>
        <strain evidence="3 4">F1</strain>
    </source>
</reference>
<dbReference type="Gene3D" id="3.60.21.10">
    <property type="match status" value="1"/>
</dbReference>
<dbReference type="RefSeq" id="WP_136082188.1">
    <property type="nucleotide sequence ID" value="NZ_CAAHFG010000004.1"/>
</dbReference>
<feature type="chain" id="PRO_5025545807" description="Calcineurin-like phosphoesterase domain-containing protein" evidence="1">
    <location>
        <begin position="20"/>
        <end position="361"/>
    </location>
</feature>
<dbReference type="GO" id="GO:0016787">
    <property type="term" value="F:hydrolase activity"/>
    <property type="evidence" value="ECO:0007669"/>
    <property type="project" value="InterPro"/>
</dbReference>
<keyword evidence="4" id="KW-1185">Reference proteome</keyword>
<organism evidence="3 4">
    <name type="scientific">Pontiella desulfatans</name>
    <dbReference type="NCBI Taxonomy" id="2750659"/>
    <lineage>
        <taxon>Bacteria</taxon>
        <taxon>Pseudomonadati</taxon>
        <taxon>Kiritimatiellota</taxon>
        <taxon>Kiritimatiellia</taxon>
        <taxon>Kiritimatiellales</taxon>
        <taxon>Pontiellaceae</taxon>
        <taxon>Pontiella</taxon>
    </lineage>
</organism>
<dbReference type="Proteomes" id="UP000366872">
    <property type="component" value="Unassembled WGS sequence"/>
</dbReference>
<protein>
    <recommendedName>
        <fullName evidence="2">Calcineurin-like phosphoesterase domain-containing protein</fullName>
    </recommendedName>
</protein>
<dbReference type="PROSITE" id="PS51257">
    <property type="entry name" value="PROKAR_LIPOPROTEIN"/>
    <property type="match status" value="1"/>
</dbReference>
<dbReference type="PANTHER" id="PTHR43143:SF1">
    <property type="entry name" value="SERINE_THREONINE-PROTEIN PHOSPHATASE CPPED1"/>
    <property type="match status" value="1"/>
</dbReference>
<accession>A0A6C2U962</accession>
<dbReference type="InterPro" id="IPR004843">
    <property type="entry name" value="Calcineurin-like_PHP"/>
</dbReference>
<dbReference type="AlphaFoldDB" id="A0A6C2U962"/>
<evidence type="ECO:0000313" key="4">
    <source>
        <dbReference type="Proteomes" id="UP000366872"/>
    </source>
</evidence>
<dbReference type="SUPFAM" id="SSF56300">
    <property type="entry name" value="Metallo-dependent phosphatases"/>
    <property type="match status" value="1"/>
</dbReference>
<feature type="domain" description="Calcineurin-like phosphoesterase" evidence="2">
    <location>
        <begin position="66"/>
        <end position="284"/>
    </location>
</feature>